<evidence type="ECO:0000256" key="1">
    <source>
        <dbReference type="SAM" id="MobiDB-lite"/>
    </source>
</evidence>
<keyword evidence="4" id="KW-1185">Reference proteome</keyword>
<keyword evidence="2" id="KW-0732">Signal</keyword>
<feature type="chain" id="PRO_5046682024" evidence="2">
    <location>
        <begin position="24"/>
        <end position="145"/>
    </location>
</feature>
<evidence type="ECO:0000313" key="4">
    <source>
        <dbReference type="Proteomes" id="UP001431010"/>
    </source>
</evidence>
<dbReference type="PROSITE" id="PS51257">
    <property type="entry name" value="PROKAR_LIPOPROTEIN"/>
    <property type="match status" value="1"/>
</dbReference>
<accession>A0ABY3RGX9</accession>
<organism evidence="3 4">
    <name type="scientific">Bradyrhizobium ontarionense</name>
    <dbReference type="NCBI Taxonomy" id="2898149"/>
    <lineage>
        <taxon>Bacteria</taxon>
        <taxon>Pseudomonadati</taxon>
        <taxon>Pseudomonadota</taxon>
        <taxon>Alphaproteobacteria</taxon>
        <taxon>Hyphomicrobiales</taxon>
        <taxon>Nitrobacteraceae</taxon>
        <taxon>Bradyrhizobium</taxon>
    </lineage>
</organism>
<sequence length="145" mass="14763">MMMILRSAALLAAALTLANCCMTATGCSGPLASADAMAGTPVAANPVVVTAPAGTGPQTAAAAADWDGRVASSEADAEMAMEPDVGTQRKGAKRRGNARVDAMSSQSSSGARGRMSWEEEQAADLADEARLKQKLTICRNCGTTE</sequence>
<evidence type="ECO:0000256" key="2">
    <source>
        <dbReference type="SAM" id="SignalP"/>
    </source>
</evidence>
<proteinExistence type="predicted"/>
<protein>
    <submittedName>
        <fullName evidence="3">Uncharacterized protein</fullName>
    </submittedName>
</protein>
<evidence type="ECO:0000313" key="3">
    <source>
        <dbReference type="EMBL" id="UFZ06568.1"/>
    </source>
</evidence>
<dbReference type="EMBL" id="CP088156">
    <property type="protein sequence ID" value="UFZ06568.1"/>
    <property type="molecule type" value="Genomic_DNA"/>
</dbReference>
<name>A0ABY3RGX9_9BRAD</name>
<gene>
    <name evidence="3" type="ORF">LQG66_09835</name>
</gene>
<dbReference type="Proteomes" id="UP001431010">
    <property type="component" value="Chromosome"/>
</dbReference>
<dbReference type="RefSeq" id="WP_231325941.1">
    <property type="nucleotide sequence ID" value="NZ_CP088156.1"/>
</dbReference>
<feature type="signal peptide" evidence="2">
    <location>
        <begin position="1"/>
        <end position="23"/>
    </location>
</feature>
<feature type="region of interest" description="Disordered" evidence="1">
    <location>
        <begin position="71"/>
        <end position="121"/>
    </location>
</feature>
<reference evidence="3" key="1">
    <citation type="journal article" date="2024" name="Antonie Van Leeuwenhoek">
        <title>Bradyrhizobium ontarionense sp. nov., a novel bacterial symbiont isolated from Aeschynomene indica (Indian jointvetch), harbours photosynthesis, nitrogen fixation and nitrous oxide (N2O) reductase genes.</title>
        <authorList>
            <person name="Bromfield E.S.P."/>
            <person name="Cloutier S."/>
        </authorList>
    </citation>
    <scope>NUCLEOTIDE SEQUENCE</scope>
    <source>
        <strain evidence="3">A19</strain>
    </source>
</reference>